<comment type="caution">
    <text evidence="4">The sequence shown here is derived from an EMBL/GenBank/DDBJ whole genome shotgun (WGS) entry which is preliminary data.</text>
</comment>
<feature type="domain" description="NAD-dependent epimerase/dehydratase" evidence="3">
    <location>
        <begin position="6"/>
        <end position="239"/>
    </location>
</feature>
<dbReference type="RefSeq" id="WP_214211735.1">
    <property type="nucleotide sequence ID" value="NZ_JABBFO010000001.1"/>
</dbReference>
<evidence type="ECO:0000256" key="1">
    <source>
        <dbReference type="ARBA" id="ARBA00005125"/>
    </source>
</evidence>
<sequence>MLSSNIYIVGWRGYIGQSLLSYLSRTGFKKQVFLYSRNNEANDLTPDFIDAMLCQHEDFVSKIVHDINPVVYYLANYLSPAESQSHAFESVNSNLLPFIRFIEDIKLVASNVTFIFASSGGTIYGDMGGEKCREDHILSPKTIYAANKLAQESYLQVYRCNYGLNYRVLRIANPYGPGQVFKGGQGLIPAIMDSYTNKAPVKIYGDGSASRDYIYIDDLHDCFIKSASYQGDIRIFNVGSNSKYSILDIIESFNRHGIIFDTVKVKSDISVVNSISLDITRAKREFNWSPQTSFDNGLKKYIEWYKLTSQQIKL</sequence>
<dbReference type="Proteomes" id="UP000786875">
    <property type="component" value="Unassembled WGS sequence"/>
</dbReference>
<evidence type="ECO:0000313" key="5">
    <source>
        <dbReference type="Proteomes" id="UP000786875"/>
    </source>
</evidence>
<protein>
    <submittedName>
        <fullName evidence="4">NAD-dependent epimerase/dehydratase family protein</fullName>
    </submittedName>
</protein>
<dbReference type="PANTHER" id="PTHR43000">
    <property type="entry name" value="DTDP-D-GLUCOSE 4,6-DEHYDRATASE-RELATED"/>
    <property type="match status" value="1"/>
</dbReference>
<accession>A0ABS5T0S8</accession>
<dbReference type="InterPro" id="IPR001509">
    <property type="entry name" value="Epimerase_deHydtase"/>
</dbReference>
<dbReference type="InterPro" id="IPR036291">
    <property type="entry name" value="NAD(P)-bd_dom_sf"/>
</dbReference>
<dbReference type="EMBL" id="JABBFO010000001">
    <property type="protein sequence ID" value="MBT0725941.1"/>
    <property type="molecule type" value="Genomic_DNA"/>
</dbReference>
<gene>
    <name evidence="4" type="ORF">HGT73_00830</name>
</gene>
<dbReference type="Pfam" id="PF01370">
    <property type="entry name" value="Epimerase"/>
    <property type="match status" value="1"/>
</dbReference>
<evidence type="ECO:0000256" key="2">
    <source>
        <dbReference type="ARBA" id="ARBA00007637"/>
    </source>
</evidence>
<name>A0ABS5T0S8_9GAMM</name>
<dbReference type="SUPFAM" id="SSF51735">
    <property type="entry name" value="NAD(P)-binding Rossmann-fold domains"/>
    <property type="match status" value="1"/>
</dbReference>
<keyword evidence="5" id="KW-1185">Reference proteome</keyword>
<organism evidence="4 5">
    <name type="scientific">Rosenbergiella australiborealis</name>
    <dbReference type="NCBI Taxonomy" id="1544696"/>
    <lineage>
        <taxon>Bacteria</taxon>
        <taxon>Pseudomonadati</taxon>
        <taxon>Pseudomonadota</taxon>
        <taxon>Gammaproteobacteria</taxon>
        <taxon>Enterobacterales</taxon>
        <taxon>Erwiniaceae</taxon>
        <taxon>Rosenbergiella</taxon>
    </lineage>
</organism>
<proteinExistence type="inferred from homology"/>
<evidence type="ECO:0000313" key="4">
    <source>
        <dbReference type="EMBL" id="MBT0725941.1"/>
    </source>
</evidence>
<evidence type="ECO:0000259" key="3">
    <source>
        <dbReference type="Pfam" id="PF01370"/>
    </source>
</evidence>
<comment type="similarity">
    <text evidence="2">Belongs to the NAD(P)-dependent epimerase/dehydratase family.</text>
</comment>
<reference evidence="4 5" key="1">
    <citation type="submission" date="2020-04" db="EMBL/GenBank/DDBJ databases">
        <title>Genome sequencing of Rosenbergiella species.</title>
        <authorList>
            <person name="Alvarez-Perez S."/>
            <person name="Lievens B."/>
        </authorList>
    </citation>
    <scope>NUCLEOTIDE SEQUENCE [LARGE SCALE GENOMIC DNA]</scope>
    <source>
        <strain evidence="4 5">CdVSA20.1</strain>
    </source>
</reference>
<comment type="pathway">
    <text evidence="1">Bacterial outer membrane biogenesis; LPS O-antigen biosynthesis.</text>
</comment>
<dbReference type="Gene3D" id="3.90.25.10">
    <property type="entry name" value="UDP-galactose 4-epimerase, domain 1"/>
    <property type="match status" value="1"/>
</dbReference>
<dbReference type="Gene3D" id="3.40.50.720">
    <property type="entry name" value="NAD(P)-binding Rossmann-like Domain"/>
    <property type="match status" value="1"/>
</dbReference>